<keyword evidence="1" id="KW-0472">Membrane</keyword>
<dbReference type="EMBL" id="SPHZ02000005">
    <property type="protein sequence ID" value="KAF0920616.1"/>
    <property type="molecule type" value="Genomic_DNA"/>
</dbReference>
<feature type="transmembrane region" description="Helical" evidence="1">
    <location>
        <begin position="51"/>
        <end position="69"/>
    </location>
</feature>
<name>A0A6G1E7S1_9ORYZ</name>
<evidence type="ECO:0000256" key="1">
    <source>
        <dbReference type="SAM" id="Phobius"/>
    </source>
</evidence>
<feature type="transmembrane region" description="Helical" evidence="1">
    <location>
        <begin position="113"/>
        <end position="134"/>
    </location>
</feature>
<reference evidence="2 3" key="1">
    <citation type="submission" date="2019-11" db="EMBL/GenBank/DDBJ databases">
        <title>Whole genome sequence of Oryza granulata.</title>
        <authorList>
            <person name="Li W."/>
        </authorList>
    </citation>
    <scope>NUCLEOTIDE SEQUENCE [LARGE SCALE GENOMIC DNA]</scope>
    <source>
        <strain evidence="3">cv. Menghai</strain>
        <tissue evidence="2">Leaf</tissue>
    </source>
</reference>
<dbReference type="AlphaFoldDB" id="A0A6G1E7S1"/>
<keyword evidence="1" id="KW-0812">Transmembrane</keyword>
<comment type="caution">
    <text evidence="2">The sequence shown here is derived from an EMBL/GenBank/DDBJ whole genome shotgun (WGS) entry which is preliminary data.</text>
</comment>
<organism evidence="2 3">
    <name type="scientific">Oryza meyeriana var. granulata</name>
    <dbReference type="NCBI Taxonomy" id="110450"/>
    <lineage>
        <taxon>Eukaryota</taxon>
        <taxon>Viridiplantae</taxon>
        <taxon>Streptophyta</taxon>
        <taxon>Embryophyta</taxon>
        <taxon>Tracheophyta</taxon>
        <taxon>Spermatophyta</taxon>
        <taxon>Magnoliopsida</taxon>
        <taxon>Liliopsida</taxon>
        <taxon>Poales</taxon>
        <taxon>Poaceae</taxon>
        <taxon>BOP clade</taxon>
        <taxon>Oryzoideae</taxon>
        <taxon>Oryzeae</taxon>
        <taxon>Oryzinae</taxon>
        <taxon>Oryza</taxon>
        <taxon>Oryza meyeriana</taxon>
    </lineage>
</organism>
<dbReference type="Proteomes" id="UP000479710">
    <property type="component" value="Unassembled WGS sequence"/>
</dbReference>
<evidence type="ECO:0000313" key="3">
    <source>
        <dbReference type="Proteomes" id="UP000479710"/>
    </source>
</evidence>
<feature type="transmembrane region" description="Helical" evidence="1">
    <location>
        <begin position="89"/>
        <end position="107"/>
    </location>
</feature>
<accession>A0A6G1E7S1</accession>
<protein>
    <submittedName>
        <fullName evidence="2">Uncharacterized protein</fullName>
    </submittedName>
</protein>
<dbReference type="OrthoDB" id="714341at2759"/>
<gene>
    <name evidence="2" type="ORF">E2562_035903</name>
</gene>
<proteinExistence type="predicted"/>
<keyword evidence="3" id="KW-1185">Reference proteome</keyword>
<sequence length="169" mass="18242">MEKSEPGSDGPAAVVPVDRYAIRDAKIRFAVAVSAASAVAGGVVIGGMSRIGLSYAAVFFALPMCLLYFRDTYPYPTRHMPKQLKWCYISIPMAVVLLSRLVMAARQASAPNISLVAITGVMLAVDVAAIVFLWRRSTTEMAKPRCKRASAAEIVASFVMVCLRSRALL</sequence>
<evidence type="ECO:0000313" key="2">
    <source>
        <dbReference type="EMBL" id="KAF0920616.1"/>
    </source>
</evidence>
<keyword evidence="1" id="KW-1133">Transmembrane helix</keyword>
<feature type="transmembrane region" description="Helical" evidence="1">
    <location>
        <begin position="27"/>
        <end position="45"/>
    </location>
</feature>